<dbReference type="Proteomes" id="UP000265618">
    <property type="component" value="Unassembled WGS sequence"/>
</dbReference>
<evidence type="ECO:0000313" key="6">
    <source>
        <dbReference type="EMBL" id="GCA62376.1"/>
    </source>
</evidence>
<organism evidence="6 7">
    <name type="scientific">Kipferlia bialata</name>
    <dbReference type="NCBI Taxonomy" id="797122"/>
    <lineage>
        <taxon>Eukaryota</taxon>
        <taxon>Metamonada</taxon>
        <taxon>Carpediemonas-like organisms</taxon>
        <taxon>Kipferlia</taxon>
    </lineage>
</organism>
<keyword evidence="3 4" id="KW-0539">Nucleus</keyword>
<dbReference type="InterPro" id="IPR029055">
    <property type="entry name" value="Ntn_hydrolases_N"/>
</dbReference>
<evidence type="ECO:0000256" key="3">
    <source>
        <dbReference type="ARBA" id="ARBA00023242"/>
    </source>
</evidence>
<dbReference type="EMBL" id="BDIP01000566">
    <property type="protein sequence ID" value="GCA62376.1"/>
    <property type="molecule type" value="Genomic_DNA"/>
</dbReference>
<evidence type="ECO:0000256" key="2">
    <source>
        <dbReference type="ARBA" id="ARBA00022942"/>
    </source>
</evidence>
<dbReference type="PROSITE" id="PS51476">
    <property type="entry name" value="PROTEASOME_BETA_2"/>
    <property type="match status" value="1"/>
</dbReference>
<comment type="function">
    <text evidence="4">Component of the proteasome, a multicatalytic proteinase complex which is characterized by its ability to cleave peptides with Arg, Phe, Tyr, Leu, and Glu adjacent to the leaving group at neutral or slightly basic pH. The proteasome has an ATP-dependent proteolytic activity.</text>
</comment>
<dbReference type="InterPro" id="IPR016050">
    <property type="entry name" value="Proteasome_bsu_CS"/>
</dbReference>
<dbReference type="InterPro" id="IPR023333">
    <property type="entry name" value="Proteasome_suB-type"/>
</dbReference>
<comment type="subcellular location">
    <subcellularLocation>
        <location evidence="4">Cytoplasm</location>
    </subcellularLocation>
    <subcellularLocation>
        <location evidence="4">Nucleus</location>
    </subcellularLocation>
</comment>
<keyword evidence="2 4" id="KW-0647">Proteasome</keyword>
<dbReference type="InterPro" id="IPR035206">
    <property type="entry name" value="Proteasome_beta2"/>
</dbReference>
<dbReference type="PANTHER" id="PTHR32194">
    <property type="entry name" value="METALLOPROTEASE TLDD"/>
    <property type="match status" value="1"/>
</dbReference>
<dbReference type="PROSITE" id="PS00854">
    <property type="entry name" value="PROTEASOME_BETA_1"/>
    <property type="match status" value="1"/>
</dbReference>
<dbReference type="OrthoDB" id="268428at2759"/>
<gene>
    <name evidence="6" type="ORF">KIPB_003094</name>
</gene>
<dbReference type="PANTHER" id="PTHR32194:SF2">
    <property type="entry name" value="PROTEASOME SUBUNIT BETA TYPE-1"/>
    <property type="match status" value="1"/>
</dbReference>
<evidence type="ECO:0000313" key="7">
    <source>
        <dbReference type="Proteomes" id="UP000265618"/>
    </source>
</evidence>
<proteinExistence type="inferred from homology"/>
<evidence type="ECO:0000256" key="4">
    <source>
        <dbReference type="RuleBase" id="RU004203"/>
    </source>
</evidence>
<keyword evidence="7" id="KW-1185">Reference proteome</keyword>
<dbReference type="InterPro" id="IPR001353">
    <property type="entry name" value="Proteasome_sua/b"/>
</dbReference>
<evidence type="ECO:0000256" key="1">
    <source>
        <dbReference type="ARBA" id="ARBA00022490"/>
    </source>
</evidence>
<feature type="region of interest" description="Disordered" evidence="5">
    <location>
        <begin position="195"/>
        <end position="229"/>
    </location>
</feature>
<sequence>MDSVFGFQGEGYVCLAGDARAINSIFVLKQHHDKIVQVSDRMLLAMVGEAGDTEQLSEFVKVNLRLLELRLGHLSTHMAANWLRTKMAESLRKSPYQVNCLLAGMDAETPALYHLDFYGTLAKLSFGAHGYCGHFLLSLFDKHWHEGMTKEEALPLVELLGGELKGRFLLHQDTFIVKIISTEGVETHEVNIKGHQDVGRPPVAEEPVAEAEAETEMSAQRPALTIQAE</sequence>
<protein>
    <recommendedName>
        <fullName evidence="4">Proteasome subunit beta</fullName>
    </recommendedName>
</protein>
<dbReference type="SUPFAM" id="SSF56235">
    <property type="entry name" value="N-terminal nucleophile aminohydrolases (Ntn hydrolases)"/>
    <property type="match status" value="1"/>
</dbReference>
<evidence type="ECO:0000256" key="5">
    <source>
        <dbReference type="SAM" id="MobiDB-lite"/>
    </source>
</evidence>
<dbReference type="Gene3D" id="3.60.20.10">
    <property type="entry name" value="Glutamine Phosphoribosylpyrophosphate, subunit 1, domain 1"/>
    <property type="match status" value="1"/>
</dbReference>
<dbReference type="GO" id="GO:0010498">
    <property type="term" value="P:proteasomal protein catabolic process"/>
    <property type="evidence" value="ECO:0007669"/>
    <property type="project" value="InterPro"/>
</dbReference>
<accession>A0A391NQ24</accession>
<reference evidence="6 7" key="1">
    <citation type="journal article" date="2018" name="PLoS ONE">
        <title>The draft genome of Kipferlia bialata reveals reductive genome evolution in fornicate parasites.</title>
        <authorList>
            <person name="Tanifuji G."/>
            <person name="Takabayashi S."/>
            <person name="Kume K."/>
            <person name="Takagi M."/>
            <person name="Nakayama T."/>
            <person name="Kamikawa R."/>
            <person name="Inagaki Y."/>
            <person name="Hashimoto T."/>
        </authorList>
    </citation>
    <scope>NUCLEOTIDE SEQUENCE [LARGE SCALE GENOMIC DNA]</scope>
    <source>
        <strain evidence="6">NY0173</strain>
    </source>
</reference>
<dbReference type="GO" id="GO:0005737">
    <property type="term" value="C:cytoplasm"/>
    <property type="evidence" value="ECO:0007669"/>
    <property type="project" value="UniProtKB-SubCell"/>
</dbReference>
<dbReference type="CDD" id="cd03758">
    <property type="entry name" value="proteasome_beta_type_2"/>
    <property type="match status" value="1"/>
</dbReference>
<comment type="caution">
    <text evidence="6">The sequence shown here is derived from an EMBL/GenBank/DDBJ whole genome shotgun (WGS) entry which is preliminary data.</text>
</comment>
<comment type="subunit">
    <text evidence="4">Component of the proteasome complex.</text>
</comment>
<comment type="similarity">
    <text evidence="4">Belongs to the peptidase T1B family.</text>
</comment>
<name>A0A391NQ24_9EUKA</name>
<keyword evidence="1 4" id="KW-0963">Cytoplasm</keyword>
<dbReference type="GO" id="GO:0005839">
    <property type="term" value="C:proteasome core complex"/>
    <property type="evidence" value="ECO:0007669"/>
    <property type="project" value="InterPro"/>
</dbReference>
<dbReference type="GO" id="GO:0005634">
    <property type="term" value="C:nucleus"/>
    <property type="evidence" value="ECO:0007669"/>
    <property type="project" value="UniProtKB-SubCell"/>
</dbReference>
<dbReference type="AlphaFoldDB" id="A0A391NQ24"/>
<dbReference type="Pfam" id="PF00227">
    <property type="entry name" value="Proteasome"/>
    <property type="match status" value="1"/>
</dbReference>